<reference evidence="1 2" key="2">
    <citation type="journal article" date="2017" name="Nature">
        <title>The Apostasia genome and the evolution of orchids.</title>
        <authorList>
            <person name="Zhang G.Q."/>
            <person name="Liu K.W."/>
            <person name="Li Z."/>
            <person name="Lohaus R."/>
            <person name="Hsiao Y.Y."/>
            <person name="Niu S.C."/>
            <person name="Wang J.Y."/>
            <person name="Lin Y.C."/>
            <person name="Xu Q."/>
            <person name="Chen L.J."/>
            <person name="Yoshida K."/>
            <person name="Fujiwara S."/>
            <person name="Wang Z.W."/>
            <person name="Zhang Y.Q."/>
            <person name="Mitsuda N."/>
            <person name="Wang M."/>
            <person name="Liu G.H."/>
            <person name="Pecoraro L."/>
            <person name="Huang H.X."/>
            <person name="Xiao X.J."/>
            <person name="Lin M."/>
            <person name="Wu X.Y."/>
            <person name="Wu W.L."/>
            <person name="Chen Y.Y."/>
            <person name="Chang S.B."/>
            <person name="Sakamoto S."/>
            <person name="Ohme-Takagi M."/>
            <person name="Yagi M."/>
            <person name="Zeng S.J."/>
            <person name="Shen C.Y."/>
            <person name="Yeh C.M."/>
            <person name="Luo Y.B."/>
            <person name="Tsai W.C."/>
            <person name="Van de Peer Y."/>
            <person name="Liu Z.J."/>
        </authorList>
    </citation>
    <scope>NUCLEOTIDE SEQUENCE [LARGE SCALE GENOMIC DNA]</scope>
    <source>
        <tissue evidence="1">The whole plant</tissue>
    </source>
</reference>
<evidence type="ECO:0000313" key="2">
    <source>
        <dbReference type="Proteomes" id="UP000233837"/>
    </source>
</evidence>
<dbReference type="PANTHER" id="PTHR48167">
    <property type="entry name" value="EXPRESSED PROTEIN"/>
    <property type="match status" value="1"/>
</dbReference>
<reference evidence="1 2" key="1">
    <citation type="journal article" date="2016" name="Sci. Rep.">
        <title>The Dendrobium catenatum Lindl. genome sequence provides insights into polysaccharide synthase, floral development and adaptive evolution.</title>
        <authorList>
            <person name="Zhang G.Q."/>
            <person name="Xu Q."/>
            <person name="Bian C."/>
            <person name="Tsai W.C."/>
            <person name="Yeh C.M."/>
            <person name="Liu K.W."/>
            <person name="Yoshida K."/>
            <person name="Zhang L.S."/>
            <person name="Chang S.B."/>
            <person name="Chen F."/>
            <person name="Shi Y."/>
            <person name="Su Y.Y."/>
            <person name="Zhang Y.Q."/>
            <person name="Chen L.J."/>
            <person name="Yin Y."/>
            <person name="Lin M."/>
            <person name="Huang H."/>
            <person name="Deng H."/>
            <person name="Wang Z.W."/>
            <person name="Zhu S.L."/>
            <person name="Zhao X."/>
            <person name="Deng C."/>
            <person name="Niu S.C."/>
            <person name="Huang J."/>
            <person name="Wang M."/>
            <person name="Liu G.H."/>
            <person name="Yang H.J."/>
            <person name="Xiao X.J."/>
            <person name="Hsiao Y.Y."/>
            <person name="Wu W.L."/>
            <person name="Chen Y.Y."/>
            <person name="Mitsuda N."/>
            <person name="Ohme-Takagi M."/>
            <person name="Luo Y.B."/>
            <person name="Van de Peer Y."/>
            <person name="Liu Z.J."/>
        </authorList>
    </citation>
    <scope>NUCLEOTIDE SEQUENCE [LARGE SCALE GENOMIC DNA]</scope>
    <source>
        <tissue evidence="1">The whole plant</tissue>
    </source>
</reference>
<evidence type="ECO:0000313" key="1">
    <source>
        <dbReference type="EMBL" id="PKU67251.1"/>
    </source>
</evidence>
<organism evidence="1 2">
    <name type="scientific">Dendrobium catenatum</name>
    <dbReference type="NCBI Taxonomy" id="906689"/>
    <lineage>
        <taxon>Eukaryota</taxon>
        <taxon>Viridiplantae</taxon>
        <taxon>Streptophyta</taxon>
        <taxon>Embryophyta</taxon>
        <taxon>Tracheophyta</taxon>
        <taxon>Spermatophyta</taxon>
        <taxon>Magnoliopsida</taxon>
        <taxon>Liliopsida</taxon>
        <taxon>Asparagales</taxon>
        <taxon>Orchidaceae</taxon>
        <taxon>Epidendroideae</taxon>
        <taxon>Malaxideae</taxon>
        <taxon>Dendrobiinae</taxon>
        <taxon>Dendrobium</taxon>
    </lineage>
</organism>
<dbReference type="Proteomes" id="UP000233837">
    <property type="component" value="Unassembled WGS sequence"/>
</dbReference>
<evidence type="ECO:0008006" key="3">
    <source>
        <dbReference type="Google" id="ProtNLM"/>
    </source>
</evidence>
<name>A0A2I0VV19_9ASPA</name>
<gene>
    <name evidence="1" type="ORF">MA16_Dca015980</name>
</gene>
<proteinExistence type="predicted"/>
<dbReference type="AlphaFoldDB" id="A0A2I0VV19"/>
<protein>
    <recommendedName>
        <fullName evidence="3">Ribosomal protein S24e family protein</fullName>
    </recommendedName>
</protein>
<dbReference type="OrthoDB" id="2013327at2759"/>
<sequence length="216" mass="24517">MSKLSFLSRNALKYRVSLFDPIRWMPSRSFSSVGEQQEPVSDSFYESSEGAAYGRLTGFGRNTLKTDIIHFLEGCDLSTSDVKFEYNNNFNPISMMLRFPSQSSYDAALRQTTRKGRLYKLDKISSGQWDITESHDGRTVLIQGIPSNAVREDIERFLSGCNFDPKSFRFISRNAIQNTVKAVAVRVATGLEAVNFQIRKNRSLCFNVPVTVRVLQ</sequence>
<accession>A0A2I0VV19</accession>
<dbReference type="PANTHER" id="PTHR48167:SF2">
    <property type="entry name" value="EXPRESSED PROTEIN"/>
    <property type="match status" value="1"/>
</dbReference>
<keyword evidence="2" id="KW-1185">Reference proteome</keyword>
<dbReference type="EMBL" id="KZ503212">
    <property type="protein sequence ID" value="PKU67251.1"/>
    <property type="molecule type" value="Genomic_DNA"/>
</dbReference>